<feature type="transmembrane region" description="Helical" evidence="1">
    <location>
        <begin position="93"/>
        <end position="119"/>
    </location>
</feature>
<dbReference type="PANTHER" id="PTHR35041">
    <property type="entry name" value="MEDIATOR OF RNA POLYMERASE II TRANSCRIPTION SUBUNIT 1"/>
    <property type="match status" value="1"/>
</dbReference>
<protein>
    <submittedName>
        <fullName evidence="2">Uncharacterized protein</fullName>
    </submittedName>
</protein>
<dbReference type="Proteomes" id="UP001218218">
    <property type="component" value="Unassembled WGS sequence"/>
</dbReference>
<gene>
    <name evidence="2" type="ORF">DFH08DRAFT_1082343</name>
</gene>
<organism evidence="2 3">
    <name type="scientific">Mycena albidolilacea</name>
    <dbReference type="NCBI Taxonomy" id="1033008"/>
    <lineage>
        <taxon>Eukaryota</taxon>
        <taxon>Fungi</taxon>
        <taxon>Dikarya</taxon>
        <taxon>Basidiomycota</taxon>
        <taxon>Agaricomycotina</taxon>
        <taxon>Agaricomycetes</taxon>
        <taxon>Agaricomycetidae</taxon>
        <taxon>Agaricales</taxon>
        <taxon>Marasmiineae</taxon>
        <taxon>Mycenaceae</taxon>
        <taxon>Mycena</taxon>
    </lineage>
</organism>
<accession>A0AAD6ZTY7</accession>
<keyword evidence="1" id="KW-1133">Transmembrane helix</keyword>
<dbReference type="EMBL" id="JARIHO010000027">
    <property type="protein sequence ID" value="KAJ7339706.1"/>
    <property type="molecule type" value="Genomic_DNA"/>
</dbReference>
<proteinExistence type="predicted"/>
<evidence type="ECO:0000313" key="3">
    <source>
        <dbReference type="Proteomes" id="UP001218218"/>
    </source>
</evidence>
<dbReference type="PANTHER" id="PTHR35041:SF6">
    <property type="entry name" value="FORMYLMETHIONINE DEFORMYLASE-LIKE PROTEIN-RELATED"/>
    <property type="match status" value="1"/>
</dbReference>
<keyword evidence="1" id="KW-0812">Transmembrane</keyword>
<evidence type="ECO:0000256" key="1">
    <source>
        <dbReference type="SAM" id="Phobius"/>
    </source>
</evidence>
<keyword evidence="1" id="KW-0472">Membrane</keyword>
<feature type="transmembrane region" description="Helical" evidence="1">
    <location>
        <begin position="523"/>
        <end position="545"/>
    </location>
</feature>
<dbReference type="AlphaFoldDB" id="A0AAD6ZTY7"/>
<comment type="caution">
    <text evidence="2">The sequence shown here is derived from an EMBL/GenBank/DDBJ whole genome shotgun (WGS) entry which is preliminary data.</text>
</comment>
<keyword evidence="3" id="KW-1185">Reference proteome</keyword>
<sequence length="623" mass="68099">MHNVDSPVEYSPLSVGGEIPFHDSTHDSASAPDPVFNHPQKKTGMGVWTLVSIVGGTLLAGIIGVVHHLFDEHLDARLVSGHWTQTKTSRIEIFLATVFKIFFCFSAGVSLCQLSWYCLRRQPVTLSDIDALVGEPSLMILYRRNIFLKMPLIIFMTVAILASPVITILTPSLNTRQISAVSRTLTVPTLNTTTDALLNDIYLRQIAQYGTVTETWDKTALVALLSDDPVGWPMPEGCSPECNYNITYMAPALRCSDLRPSQISDGILDSERFISRVFDDPPSAYLLGYDGLSLTVHEQMSALNFTVQNAPTLASSLYNLTLAYVPYSASNGDKGALINAAGSACTFYNATHLVSTHYFNGTQESHVSVVEFHDPLNTIYRHLDAGPAPVIGPPTLFANSTLSDTFGPGIGTHVHLLAMADSLSRRLQGSVIIDGFHGDLNTTTFMMETNIFEPYNVNSARAAGVRVLGINTTAHVTNVSQALQDMVANATLGFINLNSGYTAVEATVRSADIVYVYDRKTLIGTYSAAFFLLLLMSSVGMFSMVKNGEPSSHKFSRLLVALRNPELDAVAEAVEGRPVHGVPAHRVRLRFGDRPPSGRQNSRVFGVVAPRHDVEWEVYERKD</sequence>
<feature type="transmembrane region" description="Helical" evidence="1">
    <location>
        <begin position="146"/>
        <end position="169"/>
    </location>
</feature>
<evidence type="ECO:0000313" key="2">
    <source>
        <dbReference type="EMBL" id="KAJ7339706.1"/>
    </source>
</evidence>
<feature type="transmembrane region" description="Helical" evidence="1">
    <location>
        <begin position="47"/>
        <end position="70"/>
    </location>
</feature>
<name>A0AAD6ZTY7_9AGAR</name>
<reference evidence="2" key="1">
    <citation type="submission" date="2023-03" db="EMBL/GenBank/DDBJ databases">
        <title>Massive genome expansion in bonnet fungi (Mycena s.s.) driven by repeated elements and novel gene families across ecological guilds.</title>
        <authorList>
            <consortium name="Lawrence Berkeley National Laboratory"/>
            <person name="Harder C.B."/>
            <person name="Miyauchi S."/>
            <person name="Viragh M."/>
            <person name="Kuo A."/>
            <person name="Thoen E."/>
            <person name="Andreopoulos B."/>
            <person name="Lu D."/>
            <person name="Skrede I."/>
            <person name="Drula E."/>
            <person name="Henrissat B."/>
            <person name="Morin E."/>
            <person name="Kohler A."/>
            <person name="Barry K."/>
            <person name="LaButti K."/>
            <person name="Morin E."/>
            <person name="Salamov A."/>
            <person name="Lipzen A."/>
            <person name="Mereny Z."/>
            <person name="Hegedus B."/>
            <person name="Baldrian P."/>
            <person name="Stursova M."/>
            <person name="Weitz H."/>
            <person name="Taylor A."/>
            <person name="Grigoriev I.V."/>
            <person name="Nagy L.G."/>
            <person name="Martin F."/>
            <person name="Kauserud H."/>
        </authorList>
    </citation>
    <scope>NUCLEOTIDE SEQUENCE</scope>
    <source>
        <strain evidence="2">CBHHK002</strain>
    </source>
</reference>